<evidence type="ECO:0008006" key="4">
    <source>
        <dbReference type="Google" id="ProtNLM"/>
    </source>
</evidence>
<proteinExistence type="predicted"/>
<feature type="region of interest" description="Disordered" evidence="1">
    <location>
        <begin position="36"/>
        <end position="57"/>
    </location>
</feature>
<dbReference type="OrthoDB" id="3980at2759"/>
<reference evidence="2 3" key="1">
    <citation type="submission" date="2019-01" db="EMBL/GenBank/DDBJ databases">
        <title>Nuclear Genome Assembly of the Microalgal Biofuel strain Nannochloropsis salina CCMP1776.</title>
        <authorList>
            <person name="Hovde B."/>
        </authorList>
    </citation>
    <scope>NUCLEOTIDE SEQUENCE [LARGE SCALE GENOMIC DNA]</scope>
    <source>
        <strain evidence="2 3">CCMP1776</strain>
    </source>
</reference>
<dbReference type="PANTHER" id="PTHR34127">
    <property type="entry name" value="OS04G0405600 PROTEIN"/>
    <property type="match status" value="1"/>
</dbReference>
<evidence type="ECO:0000313" key="2">
    <source>
        <dbReference type="EMBL" id="TFJ82823.1"/>
    </source>
</evidence>
<dbReference type="SUPFAM" id="SSF53474">
    <property type="entry name" value="alpha/beta-Hydrolases"/>
    <property type="match status" value="1"/>
</dbReference>
<comment type="caution">
    <text evidence="2">The sequence shown here is derived from an EMBL/GenBank/DDBJ whole genome shotgun (WGS) entry which is preliminary data.</text>
</comment>
<dbReference type="PANTHER" id="PTHR34127:SF1">
    <property type="entry name" value="OS04G0405600 PROTEIN"/>
    <property type="match status" value="1"/>
</dbReference>
<accession>A0A4D9CYX5</accession>
<dbReference type="InterPro" id="IPR010765">
    <property type="entry name" value="DUF1350"/>
</dbReference>
<dbReference type="Proteomes" id="UP000355283">
    <property type="component" value="Unassembled WGS sequence"/>
</dbReference>
<dbReference type="Gene3D" id="3.40.50.1820">
    <property type="entry name" value="alpha/beta hydrolase"/>
    <property type="match status" value="1"/>
</dbReference>
<dbReference type="InterPro" id="IPR029058">
    <property type="entry name" value="AB_hydrolase_fold"/>
</dbReference>
<gene>
    <name evidence="2" type="ORF">NSK_005898</name>
</gene>
<keyword evidence="3" id="KW-1185">Reference proteome</keyword>
<dbReference type="Pfam" id="PF07082">
    <property type="entry name" value="DUF1350"/>
    <property type="match status" value="1"/>
</dbReference>
<evidence type="ECO:0000256" key="1">
    <source>
        <dbReference type="SAM" id="MobiDB-lite"/>
    </source>
</evidence>
<feature type="compositionally biased region" description="Polar residues" evidence="1">
    <location>
        <begin position="40"/>
        <end position="49"/>
    </location>
</feature>
<sequence>MSSSSSSTSSSSALPPSRFRASTTRLAARAEVFDEGDLSSAPSLRTQPRTKAGAQGGEWQRVDEGVDIFFPEASAPPKGLVHFVGGAVVGAFPRAAYGPLLERLGRQGYCVIATALPFSLFDHAAGARALAMAYARGEAYVEGVYGPRVRQQLPVFGLGHSLGAKMLILLGSPPPSLPPFSSSSAPTAGPRRANVLVAFNNFSAKQSVPLLEELRELGQSVAGMDLSGKLEDISRMVSSLAALNLSGLTMAMDFLSSLPTSGVPDFTPSPEETWALLSSPPPFPSSSLPSSSPSYAVLNNLVVSFDKDTIDQSEELVALLRERGREGGRGGGRVEHVRLVGTHLTPNTPQGVLDADSEEKMEEVKEKDRVWDTYERKWVEEVGEERLGAEGGSDASARTVAKVARRELDALASAITAFLDSELVVGSLGPGSA</sequence>
<name>A0A4D9CYX5_9STRA</name>
<dbReference type="AlphaFoldDB" id="A0A4D9CYX5"/>
<organism evidence="2 3">
    <name type="scientific">Nannochloropsis salina CCMP1776</name>
    <dbReference type="NCBI Taxonomy" id="1027361"/>
    <lineage>
        <taxon>Eukaryota</taxon>
        <taxon>Sar</taxon>
        <taxon>Stramenopiles</taxon>
        <taxon>Ochrophyta</taxon>
        <taxon>Eustigmatophyceae</taxon>
        <taxon>Eustigmatales</taxon>
        <taxon>Monodopsidaceae</taxon>
        <taxon>Microchloropsis</taxon>
        <taxon>Microchloropsis salina</taxon>
    </lineage>
</organism>
<evidence type="ECO:0000313" key="3">
    <source>
        <dbReference type="Proteomes" id="UP000355283"/>
    </source>
</evidence>
<protein>
    <recommendedName>
        <fullName evidence="4">DUF1350 domain-containing protein</fullName>
    </recommendedName>
</protein>
<dbReference type="EMBL" id="SDOX01000094">
    <property type="protein sequence ID" value="TFJ82823.1"/>
    <property type="molecule type" value="Genomic_DNA"/>
</dbReference>